<gene>
    <name evidence="2" type="ORF">INF20_06185</name>
</gene>
<accession>A0ABR9QYQ2</accession>
<evidence type="ECO:0000313" key="3">
    <source>
        <dbReference type="Proteomes" id="UP001516588"/>
    </source>
</evidence>
<keyword evidence="3" id="KW-1185">Reference proteome</keyword>
<sequence length="99" mass="11053">MPRPCKKRMICCHPGEKFFGPKGNRTAPTVEMTLDEYETLRLIDVENYTQEECAKSMDVARSTVQAIYASARYKLSNALVNDMNIAVKGGDYEIAGGNE</sequence>
<dbReference type="InterPro" id="IPR002852">
    <property type="entry name" value="UPF0251"/>
</dbReference>
<organism evidence="2 3">
    <name type="scientific">Gallibacter intestinalis</name>
    <dbReference type="NCBI Taxonomy" id="2779356"/>
    <lineage>
        <taxon>Bacteria</taxon>
        <taxon>Bacillati</taxon>
        <taxon>Bacillota</taxon>
        <taxon>Clostridia</taxon>
        <taxon>Eubacteriales</taxon>
        <taxon>Eubacteriaceae</taxon>
        <taxon>Gallibacter</taxon>
    </lineage>
</organism>
<proteinExistence type="inferred from homology"/>
<dbReference type="PANTHER" id="PTHR37478">
    <property type="match status" value="1"/>
</dbReference>
<dbReference type="Proteomes" id="UP001516588">
    <property type="component" value="Unassembled WGS sequence"/>
</dbReference>
<dbReference type="EMBL" id="JADCKA010000010">
    <property type="protein sequence ID" value="MBE5035862.1"/>
    <property type="molecule type" value="Genomic_DNA"/>
</dbReference>
<reference evidence="2 3" key="1">
    <citation type="submission" date="2020-10" db="EMBL/GenBank/DDBJ databases">
        <title>ChiBAC.</title>
        <authorList>
            <person name="Zenner C."/>
            <person name="Hitch T.C.A."/>
            <person name="Clavel T."/>
        </authorList>
    </citation>
    <scope>NUCLEOTIDE SEQUENCE [LARGE SCALE GENOMIC DNA]</scope>
    <source>
        <strain evidence="2 3">DSM 108706</strain>
    </source>
</reference>
<dbReference type="RefSeq" id="WP_226385510.1">
    <property type="nucleotide sequence ID" value="NZ_JADCKA010000010.1"/>
</dbReference>
<name>A0ABR9QYQ2_9FIRM</name>
<protein>
    <submittedName>
        <fullName evidence="2">DUF134 domain-containing protein</fullName>
    </submittedName>
</protein>
<dbReference type="Pfam" id="PF02001">
    <property type="entry name" value="DUF134"/>
    <property type="match status" value="1"/>
</dbReference>
<evidence type="ECO:0000313" key="2">
    <source>
        <dbReference type="EMBL" id="MBE5035862.1"/>
    </source>
</evidence>
<comment type="caution">
    <text evidence="2">The sequence shown here is derived from an EMBL/GenBank/DDBJ whole genome shotgun (WGS) entry which is preliminary data.</text>
</comment>
<dbReference type="PANTHER" id="PTHR37478:SF2">
    <property type="entry name" value="UPF0251 PROTEIN TK0562"/>
    <property type="match status" value="1"/>
</dbReference>
<comment type="similarity">
    <text evidence="1">Belongs to the UPF0251 family.</text>
</comment>
<evidence type="ECO:0000256" key="1">
    <source>
        <dbReference type="ARBA" id="ARBA00009350"/>
    </source>
</evidence>